<reference evidence="9" key="2">
    <citation type="submission" date="2022-10" db="EMBL/GenBank/DDBJ databases">
        <authorList>
            <consortium name="ENA_rothamsted_submissions"/>
            <consortium name="culmorum"/>
            <person name="King R."/>
        </authorList>
    </citation>
    <scope>NUCLEOTIDE SEQUENCE</scope>
</reference>
<comment type="cofactor">
    <cofactor evidence="2">
        <name>NAD(+)</name>
        <dbReference type="ChEBI" id="CHEBI:57540"/>
    </cofactor>
</comment>
<keyword evidence="7" id="KW-0520">NAD</keyword>
<keyword evidence="6" id="KW-0808">Transferase</keyword>
<evidence type="ECO:0000256" key="5">
    <source>
        <dbReference type="ARBA" id="ARBA00012683"/>
    </source>
</evidence>
<comment type="pathway">
    <text evidence="3">Protein modification; eIF5A hypusination.</text>
</comment>
<dbReference type="PANTHER" id="PTHR11703:SF0">
    <property type="entry name" value="DEOXYHYPUSINE SYNTHASE"/>
    <property type="match status" value="1"/>
</dbReference>
<dbReference type="GO" id="GO:0034038">
    <property type="term" value="F:deoxyhypusine synthase activity"/>
    <property type="evidence" value="ECO:0007669"/>
    <property type="project" value="UniProtKB-EC"/>
</dbReference>
<keyword evidence="10" id="KW-1185">Reference proteome</keyword>
<sequence>MEPDIAKESVLKESIQMSKDTPIVQGYDFNKGINYDELLQSFGKCGFQATNFGKATEEINKMLKDRHEELTGEDVDSYEEDEFIKRKHKCTVFLGYTSNMVSSGLRENIRFLVQHKLVDCIVTTAGGIEEDFIKCLAPTFLGSFELQGKELREKGINRIGNLLVPNDNYCLFENWIIPLLDEMLKEQKENDIIWTPSKVIQRLGERINHEESIYYWAAKNKIPVFCPALTDGSLGDMMYFHSFRNPGLILDIISDLRRLNTIAVKSLNSGIIICGGGLIKHHICNANLMRNGADYAVYLNTASEYDGSDSGARCDEAVSWGKIKQTATPVKIYGEASIILPLLIAQTFAKYHFCQISPKDKQ</sequence>
<dbReference type="NCBIfam" id="TIGR00321">
    <property type="entry name" value="dhys"/>
    <property type="match status" value="1"/>
</dbReference>
<organism evidence="9 10">
    <name type="scientific">Chironomus riparius</name>
    <dbReference type="NCBI Taxonomy" id="315576"/>
    <lineage>
        <taxon>Eukaryota</taxon>
        <taxon>Metazoa</taxon>
        <taxon>Ecdysozoa</taxon>
        <taxon>Arthropoda</taxon>
        <taxon>Hexapoda</taxon>
        <taxon>Insecta</taxon>
        <taxon>Pterygota</taxon>
        <taxon>Neoptera</taxon>
        <taxon>Endopterygota</taxon>
        <taxon>Diptera</taxon>
        <taxon>Nematocera</taxon>
        <taxon>Chironomoidea</taxon>
        <taxon>Chironomidae</taxon>
        <taxon>Chironominae</taxon>
        <taxon>Chironomus</taxon>
    </lineage>
</organism>
<comment type="catalytic activity">
    <reaction evidence="1">
        <text>[eIF5A protein]-L-lysine + spermidine = [eIF5A protein]-deoxyhypusine + propane-1,3-diamine</text>
        <dbReference type="Rhea" id="RHEA:33299"/>
        <dbReference type="Rhea" id="RHEA-COMP:10143"/>
        <dbReference type="Rhea" id="RHEA-COMP:10144"/>
        <dbReference type="ChEBI" id="CHEBI:29969"/>
        <dbReference type="ChEBI" id="CHEBI:57484"/>
        <dbReference type="ChEBI" id="CHEBI:57834"/>
        <dbReference type="ChEBI" id="CHEBI:82657"/>
        <dbReference type="EC" id="2.5.1.46"/>
    </reaction>
</comment>
<dbReference type="SUPFAM" id="SSF52467">
    <property type="entry name" value="DHS-like NAD/FAD-binding domain"/>
    <property type="match status" value="1"/>
</dbReference>
<dbReference type="AlphaFoldDB" id="A0A9N9RPZ4"/>
<evidence type="ECO:0000256" key="6">
    <source>
        <dbReference type="ARBA" id="ARBA00022679"/>
    </source>
</evidence>
<dbReference type="InterPro" id="IPR002773">
    <property type="entry name" value="Deoxyhypusine_synthase"/>
</dbReference>
<accession>A0A9N9RPZ4</accession>
<dbReference type="Pfam" id="PF01916">
    <property type="entry name" value="DS"/>
    <property type="match status" value="1"/>
</dbReference>
<reference evidence="9" key="1">
    <citation type="submission" date="2022-01" db="EMBL/GenBank/DDBJ databases">
        <authorList>
            <person name="King R."/>
        </authorList>
    </citation>
    <scope>NUCLEOTIDE SEQUENCE</scope>
</reference>
<evidence type="ECO:0000256" key="3">
    <source>
        <dbReference type="ARBA" id="ARBA00005041"/>
    </source>
</evidence>
<protein>
    <recommendedName>
        <fullName evidence="5">deoxyhypusine synthase</fullName>
        <ecNumber evidence="5">2.5.1.46</ecNumber>
    </recommendedName>
</protein>
<gene>
    <name evidence="9" type="ORF">CHIRRI_LOCUS3988</name>
</gene>
<dbReference type="FunFam" id="3.40.910.10:FF:000001">
    <property type="entry name" value="Probable deoxyhypusine synthase"/>
    <property type="match status" value="1"/>
</dbReference>
<dbReference type="OrthoDB" id="294378at2759"/>
<dbReference type="Gene3D" id="3.40.910.10">
    <property type="entry name" value="Deoxyhypusine synthase"/>
    <property type="match status" value="1"/>
</dbReference>
<dbReference type="PANTHER" id="PTHR11703">
    <property type="entry name" value="DEOXYHYPUSINE SYNTHASE"/>
    <property type="match status" value="1"/>
</dbReference>
<evidence type="ECO:0000256" key="1">
    <source>
        <dbReference type="ARBA" id="ARBA00000952"/>
    </source>
</evidence>
<evidence type="ECO:0000256" key="7">
    <source>
        <dbReference type="ARBA" id="ARBA00023027"/>
    </source>
</evidence>
<proteinExistence type="inferred from homology"/>
<evidence type="ECO:0000313" key="9">
    <source>
        <dbReference type="EMBL" id="CAG9801053.1"/>
    </source>
</evidence>
<evidence type="ECO:0000256" key="4">
    <source>
        <dbReference type="ARBA" id="ARBA00009892"/>
    </source>
</evidence>
<dbReference type="InterPro" id="IPR036982">
    <property type="entry name" value="Deoxyhypusine_synthase_sf"/>
</dbReference>
<dbReference type="EMBL" id="OU895877">
    <property type="protein sequence ID" value="CAG9801053.1"/>
    <property type="molecule type" value="Genomic_DNA"/>
</dbReference>
<comment type="similarity">
    <text evidence="4">Belongs to the deoxyhypusine synthase family.</text>
</comment>
<dbReference type="GO" id="GO:0005737">
    <property type="term" value="C:cytoplasm"/>
    <property type="evidence" value="ECO:0007669"/>
    <property type="project" value="TreeGrafter"/>
</dbReference>
<keyword evidence="8" id="KW-0386">Hypusine biosynthesis</keyword>
<name>A0A9N9RPZ4_9DIPT</name>
<evidence type="ECO:0000256" key="2">
    <source>
        <dbReference type="ARBA" id="ARBA00001911"/>
    </source>
</evidence>
<dbReference type="EC" id="2.5.1.46" evidence="5"/>
<evidence type="ECO:0000313" key="10">
    <source>
        <dbReference type="Proteomes" id="UP001153620"/>
    </source>
</evidence>
<evidence type="ECO:0000256" key="8">
    <source>
        <dbReference type="ARBA" id="ARBA00023256"/>
    </source>
</evidence>
<dbReference type="InterPro" id="IPR029035">
    <property type="entry name" value="DHS-like_NAD/FAD-binding_dom"/>
</dbReference>
<dbReference type="Proteomes" id="UP001153620">
    <property type="component" value="Chromosome 1"/>
</dbReference>